<reference evidence="1 2" key="1">
    <citation type="submission" date="2019-05" db="EMBL/GenBank/DDBJ databases">
        <title>Emergence of the Ug99 lineage of the wheat stem rust pathogen through somatic hybridization.</title>
        <authorList>
            <person name="Li F."/>
            <person name="Upadhyaya N.M."/>
            <person name="Sperschneider J."/>
            <person name="Matny O."/>
            <person name="Nguyen-Phuc H."/>
            <person name="Mago R."/>
            <person name="Raley C."/>
            <person name="Miller M.E."/>
            <person name="Silverstein K.A.T."/>
            <person name="Henningsen E."/>
            <person name="Hirsch C.D."/>
            <person name="Visser B."/>
            <person name="Pretorius Z.A."/>
            <person name="Steffenson B.J."/>
            <person name="Schwessinger B."/>
            <person name="Dodds P.N."/>
            <person name="Figueroa M."/>
        </authorList>
    </citation>
    <scope>NUCLEOTIDE SEQUENCE [LARGE SCALE GENOMIC DNA]</scope>
    <source>
        <strain evidence="1">21-0</strain>
    </source>
</reference>
<dbReference type="EMBL" id="VSWC01000067">
    <property type="protein sequence ID" value="KAA1096056.1"/>
    <property type="molecule type" value="Genomic_DNA"/>
</dbReference>
<proteinExistence type="predicted"/>
<dbReference type="AlphaFoldDB" id="A0A5B0P4Z0"/>
<keyword evidence="2" id="KW-1185">Reference proteome</keyword>
<name>A0A5B0P4Z0_PUCGR</name>
<gene>
    <name evidence="1" type="ORF">PGT21_003826</name>
</gene>
<dbReference type="Proteomes" id="UP000324748">
    <property type="component" value="Unassembled WGS sequence"/>
</dbReference>
<protein>
    <submittedName>
        <fullName evidence="1">Uncharacterized protein</fullName>
    </submittedName>
</protein>
<evidence type="ECO:0000313" key="1">
    <source>
        <dbReference type="EMBL" id="KAA1096056.1"/>
    </source>
</evidence>
<accession>A0A5B0P4Z0</accession>
<organism evidence="1 2">
    <name type="scientific">Puccinia graminis f. sp. tritici</name>
    <dbReference type="NCBI Taxonomy" id="56615"/>
    <lineage>
        <taxon>Eukaryota</taxon>
        <taxon>Fungi</taxon>
        <taxon>Dikarya</taxon>
        <taxon>Basidiomycota</taxon>
        <taxon>Pucciniomycotina</taxon>
        <taxon>Pucciniomycetes</taxon>
        <taxon>Pucciniales</taxon>
        <taxon>Pucciniaceae</taxon>
        <taxon>Puccinia</taxon>
    </lineage>
</organism>
<comment type="caution">
    <text evidence="1">The sequence shown here is derived from an EMBL/GenBank/DDBJ whole genome shotgun (WGS) entry which is preliminary data.</text>
</comment>
<evidence type="ECO:0000313" key="2">
    <source>
        <dbReference type="Proteomes" id="UP000324748"/>
    </source>
</evidence>
<sequence length="95" mass="10556">MAAHVKYLVLVPPPSYLVCRNLMPRRSSSSKLYRTSPSRPHHPSSAIYQLRHIRSFAFCANSCVSLVSKLSDPSSTNSTDLDADFRGSSACLVWK</sequence>